<protein>
    <submittedName>
        <fullName evidence="1">Protein SpaM</fullName>
    </submittedName>
</protein>
<proteinExistence type="predicted"/>
<evidence type="ECO:0000313" key="2">
    <source>
        <dbReference type="Proteomes" id="UP000520592"/>
    </source>
</evidence>
<accession>A0A7Y8CIJ9</accession>
<sequence length="151" mass="17735">MSSLADIDRLLGMSAWRQHRGERELQAARQRLVLVQRELAAMDEHEGSLRALLGSHRAENRVLDHWQLLETLRRQAVIRRQIQLLALERGPLHEQRVQLDQAVHQAQQGLLRLRRKHVKYVGLRQRLGREYRLAHLRRDEGEIEDLTGMKG</sequence>
<dbReference type="Proteomes" id="UP000520592">
    <property type="component" value="Unassembled WGS sequence"/>
</dbReference>
<dbReference type="AlphaFoldDB" id="A0A7Y8CIJ9"/>
<name>A0A7Y8CIJ9_9PSED</name>
<evidence type="ECO:0000313" key="1">
    <source>
        <dbReference type="EMBL" id="NWC31580.1"/>
    </source>
</evidence>
<dbReference type="RefSeq" id="WP_177057567.1">
    <property type="nucleotide sequence ID" value="NZ_JACAPS010000013.1"/>
</dbReference>
<dbReference type="EMBL" id="JACAQD010000006">
    <property type="protein sequence ID" value="NWC31580.1"/>
    <property type="molecule type" value="Genomic_DNA"/>
</dbReference>
<gene>
    <name evidence="1" type="ORF">HX876_04210</name>
</gene>
<dbReference type="Pfam" id="PF02090">
    <property type="entry name" value="SPAM"/>
    <property type="match status" value="1"/>
</dbReference>
<dbReference type="InterPro" id="IPR002954">
    <property type="entry name" value="Salm_SPAgM"/>
</dbReference>
<organism evidence="1 2">
    <name type="scientific">Pseudomonas gingeri</name>
    <dbReference type="NCBI Taxonomy" id="117681"/>
    <lineage>
        <taxon>Bacteria</taxon>
        <taxon>Pseudomonadati</taxon>
        <taxon>Pseudomonadota</taxon>
        <taxon>Gammaproteobacteria</taxon>
        <taxon>Pseudomonadales</taxon>
        <taxon>Pseudomonadaceae</taxon>
        <taxon>Pseudomonas</taxon>
    </lineage>
</organism>
<comment type="caution">
    <text evidence="1">The sequence shown here is derived from an EMBL/GenBank/DDBJ whole genome shotgun (WGS) entry which is preliminary data.</text>
</comment>
<reference evidence="1 2" key="1">
    <citation type="submission" date="2020-04" db="EMBL/GenBank/DDBJ databases">
        <title>Molecular characterization of pseudomonads from Agaricus bisporus reveal novel blotch 2 pathogens in Western Europe.</title>
        <authorList>
            <person name="Taparia T."/>
            <person name="Krijger M."/>
            <person name="Haynes E."/>
            <person name="Elpinstone J.G."/>
            <person name="Noble R."/>
            <person name="Van Der Wolf J."/>
        </authorList>
    </citation>
    <scope>NUCLEOTIDE SEQUENCE [LARGE SCALE GENOMIC DNA]</scope>
    <source>
        <strain evidence="1 2">IPO3737</strain>
    </source>
</reference>